<dbReference type="GO" id="GO:0008094">
    <property type="term" value="F:ATP-dependent activity, acting on DNA"/>
    <property type="evidence" value="ECO:0007669"/>
    <property type="project" value="TreeGrafter"/>
</dbReference>
<comment type="subcellular location">
    <subcellularLocation>
        <location evidence="1">Nucleus</location>
    </subcellularLocation>
</comment>
<evidence type="ECO:0000256" key="11">
    <source>
        <dbReference type="ARBA" id="ARBA00022840"/>
    </source>
</evidence>
<dbReference type="PANTHER" id="PTHR45629:SF7">
    <property type="entry name" value="DNA EXCISION REPAIR PROTEIN ERCC-6-RELATED"/>
    <property type="match status" value="1"/>
</dbReference>
<dbReference type="InterPro" id="IPR001650">
    <property type="entry name" value="Helicase_C-like"/>
</dbReference>
<reference evidence="20 21" key="1">
    <citation type="submission" date="2015-01" db="EMBL/GenBank/DDBJ databases">
        <title>Evolution of Trichinella species and genotypes.</title>
        <authorList>
            <person name="Korhonen P.K."/>
            <person name="Edoardo P."/>
            <person name="Giuseppe L.R."/>
            <person name="Gasser R.B."/>
        </authorList>
    </citation>
    <scope>NUCLEOTIDE SEQUENCE [LARGE SCALE GENOMIC DNA]</scope>
    <source>
        <strain evidence="20">ISS37</strain>
    </source>
</reference>
<evidence type="ECO:0000256" key="10">
    <source>
        <dbReference type="ARBA" id="ARBA00022806"/>
    </source>
</evidence>
<dbReference type="OrthoDB" id="448448at2759"/>
<dbReference type="InterPro" id="IPR004991">
    <property type="entry name" value="Aerolysin-like"/>
</dbReference>
<keyword evidence="6" id="KW-0547">Nucleotide-binding</keyword>
<accession>A0A0V0RYA9</accession>
<evidence type="ECO:0000256" key="13">
    <source>
        <dbReference type="ARBA" id="ARBA00023204"/>
    </source>
</evidence>
<feature type="domain" description="Helicase C-terminal" evidence="19">
    <location>
        <begin position="430"/>
        <end position="586"/>
    </location>
</feature>
<dbReference type="Gene3D" id="3.40.50.300">
    <property type="entry name" value="P-loop containing nucleotide triphosphate hydrolases"/>
    <property type="match status" value="1"/>
</dbReference>
<dbReference type="SUPFAM" id="SSF56973">
    <property type="entry name" value="Aerolisin/ETX pore-forming domain"/>
    <property type="match status" value="1"/>
</dbReference>
<dbReference type="SMART" id="SM00490">
    <property type="entry name" value="HELICc"/>
    <property type="match status" value="1"/>
</dbReference>
<protein>
    <recommendedName>
        <fullName evidence="4">DNA repair and recombination protein RAD54-like</fullName>
    </recommendedName>
    <alternativeName>
        <fullName evidence="17">Protein okra</fullName>
    </alternativeName>
</protein>
<evidence type="ECO:0000256" key="7">
    <source>
        <dbReference type="ARBA" id="ARBA00022763"/>
    </source>
</evidence>
<keyword evidence="15" id="KW-0131">Cell cycle</keyword>
<evidence type="ECO:0000256" key="6">
    <source>
        <dbReference type="ARBA" id="ARBA00022741"/>
    </source>
</evidence>
<evidence type="ECO:0000256" key="4">
    <source>
        <dbReference type="ARBA" id="ARBA00015341"/>
    </source>
</evidence>
<name>A0A0V0RYA9_9BILA</name>
<dbReference type="STRING" id="6336.A0A0V0RYA9"/>
<dbReference type="InterPro" id="IPR038718">
    <property type="entry name" value="SNF2-like_sf"/>
</dbReference>
<keyword evidence="14" id="KW-0539">Nucleus</keyword>
<comment type="function">
    <text evidence="16">Involved in mitotic DNA repair and meiotic recombination. Functions in the recombinational DNA repair pathway. Essential for interhomolog gene conversion (GC), but may have a less important role in intersister GC than spn-A/Rad51. In the presence of DNA, spn-A/Rad51 enhances the ATPase activity of okr/Rad54.</text>
</comment>
<evidence type="ECO:0000256" key="15">
    <source>
        <dbReference type="ARBA" id="ARBA00023306"/>
    </source>
</evidence>
<dbReference type="CDD" id="cd18793">
    <property type="entry name" value="SF2_C_SNF"/>
    <property type="match status" value="1"/>
</dbReference>
<evidence type="ECO:0000313" key="20">
    <source>
        <dbReference type="EMBL" id="KRX19472.1"/>
    </source>
</evidence>
<dbReference type="SMART" id="SM00487">
    <property type="entry name" value="DEXDc"/>
    <property type="match status" value="1"/>
</dbReference>
<keyword evidence="7" id="KW-0227">DNA damage</keyword>
<dbReference type="Pfam" id="PF03318">
    <property type="entry name" value="ETX_MTX2"/>
    <property type="match status" value="1"/>
</dbReference>
<sequence>MNTACASNSKHMEEKSCKSQITKSLRKCLDDGSDEAYERRKAFKFITSLAYFRRVTTNKLPNNTEVEVSENLALNDDFQIPEHLWKKLHKYQKVGVHWLLDCYSKATGAILGDEMGLGKTVQLIAFLISLFVSNKYVQGFRYELWTVEFEFNLHSNFSIYGLGPVLIACPATLLFHWVQELHHWWPRFRVAVLHESGSFEGPRENLIRSINKSRGILITSYGMMLRFENALLQQHWHIAVLDEGHLIRNPDAKLTKIVKQLRTPYRIIITGSPMQNSLRELWSLFDFVYPGLLGSLSVFLRELGVPITQGGYATATALQVRTAYKCAFILRNAIAPYLLRRMKSEVQAEVNLPSKKEHILFCQLTGPQKSLYKQYANSEECKAILSGKLDIFLGLAYLRKLCNHPDLVSRAVGENSNEFGYFRRSGKMIVLHSLLKLWKQENHRILLFSQSRQMLNILEDFLKKRNYAHLRMDGTTAVGSRQSIVTTFNENADIFVLLLTTRVGGLGLDLTGADRVILYDPDWNPTTDAQAQERAWRLGQTSDVVVYRLVSSGTVEEKIYHRQIFKQFLMNRVLRNSRQRRFFKGLNTFDLFTYVDTDDNETSTVFKEASSVKKQVLSQVRKAANKRYRPPTGTDSAQSLKLSEEVVEKLKQKAKMIAQSLGTASSSVGTSNQEAENSLTLTNMDKHVIVDESVDEEDAVQSSCEDYILQSLLSACKIDSALSHDHVLQTVTNECYDEVEEEAERIAQAAIKNLKRSCGQARRKFDARLSTAAVRVDVDAMLKSNPFSQPTTLASTAVSEFPKPVSGGELLAVIERRQQILGETVSREGVATIKPVDTHPDLFRPVNVRCRYTDLLEDIREFLKRNGSQASTEQILEEFATVVSHRDSAVFKSMLREICSFKLMKDLLNLKEEQKPPLILDVQQVVENYAFHHFDQVRHLLKNTSRLGLKTVERADVDFEINTKHLTMEHLPPEFTQWNNVSSKPCTLFKAVFTNNTDREQAYSFKTDRITESLCTVYREQGFDIGGEAELTLATPCQILEFKAGFKHEIQVKKGQEQADAELLSWSVDSAIIVPPHYQTTAQLTIQENTFKGNFTVSTRLAGSVAVMIRRRRDGELLMPVSAGVVEIFQQFLRNESNNNNSATLGFKNFVSISNGWVIINTKGRCGFQFAVNQNVELEEHPLHETKLDSSNSAHIDEKLKISRY</sequence>
<evidence type="ECO:0000256" key="9">
    <source>
        <dbReference type="ARBA" id="ARBA00022801"/>
    </source>
</evidence>
<dbReference type="InterPro" id="IPR014001">
    <property type="entry name" value="Helicase_ATP-bd"/>
</dbReference>
<evidence type="ECO:0000313" key="21">
    <source>
        <dbReference type="Proteomes" id="UP000054630"/>
    </source>
</evidence>
<keyword evidence="8" id="KW-0498">Mitosis</keyword>
<dbReference type="EMBL" id="JYDL01000059">
    <property type="protein sequence ID" value="KRX19472.1"/>
    <property type="molecule type" value="Genomic_DNA"/>
</dbReference>
<keyword evidence="11" id="KW-0067">ATP-binding</keyword>
<dbReference type="InterPro" id="IPR027417">
    <property type="entry name" value="P-loop_NTPase"/>
</dbReference>
<keyword evidence="9" id="KW-0378">Hydrolase</keyword>
<comment type="similarity">
    <text evidence="2">Belongs to the SNF2/RAD54 helicase family.</text>
</comment>
<dbReference type="InterPro" id="IPR058951">
    <property type="entry name" value="WHD_Rad26_CSB-like"/>
</dbReference>
<evidence type="ECO:0000256" key="1">
    <source>
        <dbReference type="ARBA" id="ARBA00004123"/>
    </source>
</evidence>
<evidence type="ECO:0000256" key="16">
    <source>
        <dbReference type="ARBA" id="ARBA00024776"/>
    </source>
</evidence>
<evidence type="ECO:0000256" key="12">
    <source>
        <dbReference type="ARBA" id="ARBA00023125"/>
    </source>
</evidence>
<dbReference type="FunFam" id="3.40.50.10810:FF:000094">
    <property type="entry name" value="DNA excision repair protein ERCC-6"/>
    <property type="match status" value="1"/>
</dbReference>
<dbReference type="GO" id="GO:0005524">
    <property type="term" value="F:ATP binding"/>
    <property type="evidence" value="ECO:0007669"/>
    <property type="project" value="InterPro"/>
</dbReference>
<dbReference type="CDD" id="cd20237">
    <property type="entry name" value="PFM_LIN24-like"/>
    <property type="match status" value="1"/>
</dbReference>
<dbReference type="PROSITE" id="PS51194">
    <property type="entry name" value="HELICASE_CTER"/>
    <property type="match status" value="1"/>
</dbReference>
<dbReference type="CDD" id="cd22254">
    <property type="entry name" value="CSB_WHD"/>
    <property type="match status" value="1"/>
</dbReference>
<dbReference type="SUPFAM" id="SSF52540">
    <property type="entry name" value="P-loop containing nucleoside triphosphate hydrolases"/>
    <property type="match status" value="2"/>
</dbReference>
<evidence type="ECO:0000256" key="2">
    <source>
        <dbReference type="ARBA" id="ARBA00007025"/>
    </source>
</evidence>
<dbReference type="PROSITE" id="PS51192">
    <property type="entry name" value="HELICASE_ATP_BIND_1"/>
    <property type="match status" value="1"/>
</dbReference>
<dbReference type="InterPro" id="IPR000330">
    <property type="entry name" value="SNF2_N"/>
</dbReference>
<dbReference type="Gene3D" id="2.170.15.10">
    <property type="entry name" value="Proaerolysin, chain A, domain 3"/>
    <property type="match status" value="1"/>
</dbReference>
<dbReference type="GO" id="GO:0051301">
    <property type="term" value="P:cell division"/>
    <property type="evidence" value="ECO:0007669"/>
    <property type="project" value="UniProtKB-KW"/>
</dbReference>
<organism evidence="20 21">
    <name type="scientific">Trichinella nelsoni</name>
    <dbReference type="NCBI Taxonomy" id="6336"/>
    <lineage>
        <taxon>Eukaryota</taxon>
        <taxon>Metazoa</taxon>
        <taxon>Ecdysozoa</taxon>
        <taxon>Nematoda</taxon>
        <taxon>Enoplea</taxon>
        <taxon>Dorylaimia</taxon>
        <taxon>Trichinellida</taxon>
        <taxon>Trichinellidae</taxon>
        <taxon>Trichinella</taxon>
    </lineage>
</organism>
<keyword evidence="10" id="KW-0347">Helicase</keyword>
<proteinExistence type="inferred from homology"/>
<keyword evidence="5" id="KW-0132">Cell division</keyword>
<evidence type="ECO:0000259" key="19">
    <source>
        <dbReference type="PROSITE" id="PS51194"/>
    </source>
</evidence>
<dbReference type="PANTHER" id="PTHR45629">
    <property type="entry name" value="SNF2/RAD54 FAMILY MEMBER"/>
    <property type="match status" value="1"/>
</dbReference>
<evidence type="ECO:0000256" key="8">
    <source>
        <dbReference type="ARBA" id="ARBA00022776"/>
    </source>
</evidence>
<dbReference type="GO" id="GO:0016787">
    <property type="term" value="F:hydrolase activity"/>
    <property type="evidence" value="ECO:0007669"/>
    <property type="project" value="UniProtKB-KW"/>
</dbReference>
<dbReference type="InterPro" id="IPR049730">
    <property type="entry name" value="SNF2/RAD54-like_C"/>
</dbReference>
<evidence type="ECO:0000259" key="18">
    <source>
        <dbReference type="PROSITE" id="PS51192"/>
    </source>
</evidence>
<dbReference type="Pfam" id="PF00271">
    <property type="entry name" value="Helicase_C"/>
    <property type="match status" value="1"/>
</dbReference>
<dbReference type="Proteomes" id="UP000054630">
    <property type="component" value="Unassembled WGS sequence"/>
</dbReference>
<dbReference type="Gene3D" id="3.40.50.10810">
    <property type="entry name" value="Tandem AAA-ATPase domain"/>
    <property type="match status" value="1"/>
</dbReference>
<dbReference type="GO" id="GO:0005634">
    <property type="term" value="C:nucleus"/>
    <property type="evidence" value="ECO:0007669"/>
    <property type="project" value="TreeGrafter"/>
</dbReference>
<evidence type="ECO:0000256" key="3">
    <source>
        <dbReference type="ARBA" id="ARBA00011467"/>
    </source>
</evidence>
<keyword evidence="12" id="KW-0238">DNA-binding</keyword>
<dbReference type="GO" id="GO:0006283">
    <property type="term" value="P:transcription-coupled nucleotide-excision repair"/>
    <property type="evidence" value="ECO:0007669"/>
    <property type="project" value="TreeGrafter"/>
</dbReference>
<comment type="subunit">
    <text evidence="3">Interacts (via N-terminus) with spn-A/Rad51.</text>
</comment>
<feature type="domain" description="Helicase ATP-binding" evidence="18">
    <location>
        <begin position="100"/>
        <end position="291"/>
    </location>
</feature>
<keyword evidence="13" id="KW-0234">DNA repair</keyword>
<keyword evidence="21" id="KW-1185">Reference proteome</keyword>
<comment type="caution">
    <text evidence="20">The sequence shown here is derived from an EMBL/GenBank/DDBJ whole genome shotgun (WGS) entry which is preliminary data.</text>
</comment>
<dbReference type="Pfam" id="PF00176">
    <property type="entry name" value="SNF2-rel_dom"/>
    <property type="match status" value="1"/>
</dbReference>
<gene>
    <name evidence="20" type="primary">ERCC6</name>
    <name evidence="20" type="ORF">T07_10159</name>
</gene>
<evidence type="ECO:0000256" key="14">
    <source>
        <dbReference type="ARBA" id="ARBA00023242"/>
    </source>
</evidence>
<dbReference type="InterPro" id="IPR050496">
    <property type="entry name" value="SNF2_RAD54_helicase_repair"/>
</dbReference>
<evidence type="ECO:0000256" key="17">
    <source>
        <dbReference type="ARBA" id="ARBA00029956"/>
    </source>
</evidence>
<dbReference type="Pfam" id="PF25875">
    <property type="entry name" value="WHD_Rad26_CSB"/>
    <property type="match status" value="1"/>
</dbReference>
<dbReference type="AlphaFoldDB" id="A0A0V0RYA9"/>
<evidence type="ECO:0000256" key="5">
    <source>
        <dbReference type="ARBA" id="ARBA00022618"/>
    </source>
</evidence>